<comment type="catalytic activity">
    <reaction evidence="10 11">
        <text>D-alanyl-D-alanine + UDP-N-acetyl-alpha-D-muramoyl-L-alanyl-gamma-D-glutamyl-meso-2,6-diaminopimelate + ATP = UDP-N-acetyl-alpha-D-muramoyl-L-alanyl-gamma-D-glutamyl-meso-2,6-diaminopimeloyl-D-alanyl-D-alanine + ADP + phosphate + H(+)</text>
        <dbReference type="Rhea" id="RHEA:28374"/>
        <dbReference type="ChEBI" id="CHEBI:15378"/>
        <dbReference type="ChEBI" id="CHEBI:30616"/>
        <dbReference type="ChEBI" id="CHEBI:43474"/>
        <dbReference type="ChEBI" id="CHEBI:57822"/>
        <dbReference type="ChEBI" id="CHEBI:61386"/>
        <dbReference type="ChEBI" id="CHEBI:83905"/>
        <dbReference type="ChEBI" id="CHEBI:456216"/>
        <dbReference type="EC" id="6.3.2.10"/>
    </reaction>
</comment>
<dbReference type="UniPathway" id="UPA00219"/>
<dbReference type="InterPro" id="IPR004101">
    <property type="entry name" value="Mur_ligase_C"/>
</dbReference>
<protein>
    <recommendedName>
        <fullName evidence="10 11">UDP-N-acetylmuramoyl-tripeptide--D-alanyl-D-alanine ligase</fullName>
        <ecNumber evidence="10 11">6.3.2.10</ecNumber>
    </recommendedName>
    <alternativeName>
        <fullName evidence="10">D-alanyl-D-alanine-adding enzyme</fullName>
    </alternativeName>
</protein>
<evidence type="ECO:0000256" key="4">
    <source>
        <dbReference type="ARBA" id="ARBA00022741"/>
    </source>
</evidence>
<keyword evidence="6 10" id="KW-0133">Cell shape</keyword>
<evidence type="ECO:0000256" key="5">
    <source>
        <dbReference type="ARBA" id="ARBA00022840"/>
    </source>
</evidence>
<comment type="subcellular location">
    <subcellularLocation>
        <location evidence="10 11">Cytoplasm</location>
    </subcellularLocation>
</comment>
<evidence type="ECO:0000256" key="7">
    <source>
        <dbReference type="ARBA" id="ARBA00022984"/>
    </source>
</evidence>
<keyword evidence="2 10" id="KW-0436">Ligase</keyword>
<dbReference type="GO" id="GO:0009252">
    <property type="term" value="P:peptidoglycan biosynthetic process"/>
    <property type="evidence" value="ECO:0007669"/>
    <property type="project" value="UniProtKB-UniRule"/>
</dbReference>
<dbReference type="InterPro" id="IPR000713">
    <property type="entry name" value="Mur_ligase_N"/>
</dbReference>
<dbReference type="Gene3D" id="3.40.1190.10">
    <property type="entry name" value="Mur-like, catalytic domain"/>
    <property type="match status" value="1"/>
</dbReference>
<evidence type="ECO:0000256" key="6">
    <source>
        <dbReference type="ARBA" id="ARBA00022960"/>
    </source>
</evidence>
<dbReference type="Gene3D" id="3.90.190.20">
    <property type="entry name" value="Mur ligase, C-terminal domain"/>
    <property type="match status" value="1"/>
</dbReference>
<keyword evidence="8 10" id="KW-0131">Cell cycle</keyword>
<evidence type="ECO:0000256" key="2">
    <source>
        <dbReference type="ARBA" id="ARBA00022598"/>
    </source>
</evidence>
<dbReference type="HAMAP" id="MF_02019">
    <property type="entry name" value="MurF"/>
    <property type="match status" value="1"/>
</dbReference>
<feature type="domain" description="Mur ligase N-terminal catalytic" evidence="12">
    <location>
        <begin position="31"/>
        <end position="99"/>
    </location>
</feature>
<accession>A0A8J6M3Y7</accession>
<dbReference type="GO" id="GO:0071555">
    <property type="term" value="P:cell wall organization"/>
    <property type="evidence" value="ECO:0007669"/>
    <property type="project" value="UniProtKB-KW"/>
</dbReference>
<evidence type="ECO:0000256" key="11">
    <source>
        <dbReference type="RuleBase" id="RU004136"/>
    </source>
</evidence>
<dbReference type="RefSeq" id="WP_186877323.1">
    <property type="nucleotide sequence ID" value="NZ_JACOPN010000001.1"/>
</dbReference>
<keyword evidence="5 10" id="KW-0067">ATP-binding</keyword>
<gene>
    <name evidence="10" type="primary">murF</name>
    <name evidence="15" type="ORF">H8S55_00250</name>
</gene>
<feature type="domain" description="Mur ligase C-terminal" evidence="13">
    <location>
        <begin position="321"/>
        <end position="445"/>
    </location>
</feature>
<dbReference type="GO" id="GO:0008360">
    <property type="term" value="P:regulation of cell shape"/>
    <property type="evidence" value="ECO:0007669"/>
    <property type="project" value="UniProtKB-KW"/>
</dbReference>
<dbReference type="AlphaFoldDB" id="A0A8J6M3Y7"/>
<organism evidence="15 16">
    <name type="scientific">Flintibacter faecis</name>
    <dbReference type="NCBI Taxonomy" id="2763047"/>
    <lineage>
        <taxon>Bacteria</taxon>
        <taxon>Bacillati</taxon>
        <taxon>Bacillota</taxon>
        <taxon>Clostridia</taxon>
        <taxon>Eubacteriales</taxon>
        <taxon>Flintibacter</taxon>
    </lineage>
</organism>
<feature type="binding site" evidence="10">
    <location>
        <begin position="114"/>
        <end position="120"/>
    </location>
    <ligand>
        <name>ATP</name>
        <dbReference type="ChEBI" id="CHEBI:30616"/>
    </ligand>
</feature>
<dbReference type="EMBL" id="JACOPN010000001">
    <property type="protein sequence ID" value="MBC5715772.1"/>
    <property type="molecule type" value="Genomic_DNA"/>
</dbReference>
<proteinExistence type="inferred from homology"/>
<comment type="caution">
    <text evidence="15">The sequence shown here is derived from an EMBL/GenBank/DDBJ whole genome shotgun (WGS) entry which is preliminary data.</text>
</comment>
<evidence type="ECO:0000259" key="12">
    <source>
        <dbReference type="Pfam" id="PF01225"/>
    </source>
</evidence>
<dbReference type="GO" id="GO:0005737">
    <property type="term" value="C:cytoplasm"/>
    <property type="evidence" value="ECO:0007669"/>
    <property type="project" value="UniProtKB-SubCell"/>
</dbReference>
<keyword evidence="9 10" id="KW-0961">Cell wall biogenesis/degradation</keyword>
<keyword evidence="4 10" id="KW-0547">Nucleotide-binding</keyword>
<dbReference type="PANTHER" id="PTHR43024">
    <property type="entry name" value="UDP-N-ACETYLMURAMOYL-TRIPEPTIDE--D-ALANYL-D-ALANINE LIGASE"/>
    <property type="match status" value="1"/>
</dbReference>
<evidence type="ECO:0000259" key="13">
    <source>
        <dbReference type="Pfam" id="PF02875"/>
    </source>
</evidence>
<dbReference type="NCBIfam" id="TIGR01143">
    <property type="entry name" value="murF"/>
    <property type="match status" value="1"/>
</dbReference>
<evidence type="ECO:0000256" key="8">
    <source>
        <dbReference type="ARBA" id="ARBA00023306"/>
    </source>
</evidence>
<dbReference type="SUPFAM" id="SSF53623">
    <property type="entry name" value="MurD-like peptide ligases, catalytic domain"/>
    <property type="match status" value="1"/>
</dbReference>
<dbReference type="PANTHER" id="PTHR43024:SF1">
    <property type="entry name" value="UDP-N-ACETYLMURAMOYL-TRIPEPTIDE--D-ALANYL-D-ALANINE LIGASE"/>
    <property type="match status" value="1"/>
</dbReference>
<comment type="function">
    <text evidence="10 11">Involved in cell wall formation. Catalyzes the final step in the synthesis of UDP-N-acetylmuramoyl-pentapeptide, the precursor of murein.</text>
</comment>
<comment type="pathway">
    <text evidence="10 11">Cell wall biogenesis; peptidoglycan biosynthesis.</text>
</comment>
<evidence type="ECO:0000256" key="1">
    <source>
        <dbReference type="ARBA" id="ARBA00022490"/>
    </source>
</evidence>
<dbReference type="InterPro" id="IPR035911">
    <property type="entry name" value="MurE/MurF_N"/>
</dbReference>
<keyword evidence="7 10" id="KW-0573">Peptidoglycan synthesis</keyword>
<evidence type="ECO:0000313" key="16">
    <source>
        <dbReference type="Proteomes" id="UP000602260"/>
    </source>
</evidence>
<sequence>MEEITLGQLLQAVNGTLLGPFQNPSAIMQKVDTDSRNMHPGSLFIPLVGDRFDGHAYINAALESGAVGCLTARERESYREDKFYVKVANTQRALRDLAAWYKARFDIPFVAVTGSVGKTTAKDMIAAVLGTRFRVLKTEGNFNNNIGLPLTILRLDRTVQVCVLEMGMDRPGEIDYLADIVRPDVGVITNIGDAHIERLGSRENIFKAKCELLPHIQKNGLLVLNGDDPLLATLRGSTPVKTVFCGQGEGLDYRAQTVGGDGESHILCRLTTPNMDRQVRIPALGEHMIYPALIASAVGEFFGLTADEIQQGLTRFVPTRMRMNILRRDGQITILDDTYNANPQSMRAAISVLADSHSAWKVAVLGDMLELGPFAPALHTEVGECLGREKIDCLIAVGEMSAYIAQGARDSGVPQVHHCPDKEAAKTLLEQVVRPDSTILVKASRGMQLEELTAFLMEHTIPAKN</sequence>
<dbReference type="GO" id="GO:0047480">
    <property type="term" value="F:UDP-N-acetylmuramoyl-tripeptide-D-alanyl-D-alanine ligase activity"/>
    <property type="evidence" value="ECO:0007669"/>
    <property type="project" value="UniProtKB-UniRule"/>
</dbReference>
<keyword evidence="3 10" id="KW-0132">Cell division</keyword>
<dbReference type="GO" id="GO:0051301">
    <property type="term" value="P:cell division"/>
    <property type="evidence" value="ECO:0007669"/>
    <property type="project" value="UniProtKB-KW"/>
</dbReference>
<dbReference type="SUPFAM" id="SSF63418">
    <property type="entry name" value="MurE/MurF N-terminal domain"/>
    <property type="match status" value="1"/>
</dbReference>
<evidence type="ECO:0000256" key="3">
    <source>
        <dbReference type="ARBA" id="ARBA00022618"/>
    </source>
</evidence>
<dbReference type="GO" id="GO:0005524">
    <property type="term" value="F:ATP binding"/>
    <property type="evidence" value="ECO:0007669"/>
    <property type="project" value="UniProtKB-UniRule"/>
</dbReference>
<dbReference type="Pfam" id="PF01225">
    <property type="entry name" value="Mur_ligase"/>
    <property type="match status" value="1"/>
</dbReference>
<evidence type="ECO:0000256" key="9">
    <source>
        <dbReference type="ARBA" id="ARBA00023316"/>
    </source>
</evidence>
<dbReference type="InterPro" id="IPR036615">
    <property type="entry name" value="Mur_ligase_C_dom_sf"/>
</dbReference>
<dbReference type="InterPro" id="IPR051046">
    <property type="entry name" value="MurCDEF_CellWall_CoF430Synth"/>
</dbReference>
<dbReference type="Proteomes" id="UP000602260">
    <property type="component" value="Unassembled WGS sequence"/>
</dbReference>
<keyword evidence="1 10" id="KW-0963">Cytoplasm</keyword>
<dbReference type="Pfam" id="PF02875">
    <property type="entry name" value="Mur_ligase_C"/>
    <property type="match status" value="1"/>
</dbReference>
<feature type="domain" description="Mur ligase central" evidence="14">
    <location>
        <begin position="112"/>
        <end position="298"/>
    </location>
</feature>
<evidence type="ECO:0000256" key="10">
    <source>
        <dbReference type="HAMAP-Rule" id="MF_02019"/>
    </source>
</evidence>
<dbReference type="InterPro" id="IPR036565">
    <property type="entry name" value="Mur-like_cat_sf"/>
</dbReference>
<dbReference type="SUPFAM" id="SSF53244">
    <property type="entry name" value="MurD-like peptide ligases, peptide-binding domain"/>
    <property type="match status" value="1"/>
</dbReference>
<name>A0A8J6M3Y7_9FIRM</name>
<dbReference type="Pfam" id="PF08245">
    <property type="entry name" value="Mur_ligase_M"/>
    <property type="match status" value="1"/>
</dbReference>
<evidence type="ECO:0000259" key="14">
    <source>
        <dbReference type="Pfam" id="PF08245"/>
    </source>
</evidence>
<dbReference type="EC" id="6.3.2.10" evidence="10 11"/>
<dbReference type="InterPro" id="IPR005863">
    <property type="entry name" value="UDP-N-AcMur_synth"/>
</dbReference>
<evidence type="ECO:0000313" key="15">
    <source>
        <dbReference type="EMBL" id="MBC5715772.1"/>
    </source>
</evidence>
<reference evidence="15" key="1">
    <citation type="submission" date="2020-08" db="EMBL/GenBank/DDBJ databases">
        <title>Genome public.</title>
        <authorList>
            <person name="Liu C."/>
            <person name="Sun Q."/>
        </authorList>
    </citation>
    <scope>NUCLEOTIDE SEQUENCE</scope>
    <source>
        <strain evidence="15">BX5</strain>
    </source>
</reference>
<comment type="similarity">
    <text evidence="10">Belongs to the MurCDEF family. MurF subfamily.</text>
</comment>
<keyword evidence="16" id="KW-1185">Reference proteome</keyword>
<dbReference type="Gene3D" id="3.40.1390.10">
    <property type="entry name" value="MurE/MurF, N-terminal domain"/>
    <property type="match status" value="1"/>
</dbReference>
<dbReference type="InterPro" id="IPR013221">
    <property type="entry name" value="Mur_ligase_cen"/>
</dbReference>